<sequence>MRLCFLTDPRGKVPVKVVARTFASGKTEKLVYQCLSDLGLPCGKNEAMEKDAFTFDKFYALYHKICPRNDIEELFRSMLVTILINTQGKSDRINLEQFVNFMNDKQRDPRLNEILYPLYEDKRASEIITTYEQDEEARNSKCMTKDGLIRYLMSDENAPVFLDRLDQYMEMDQPLAHYYINSSHNTYLSGRQFGGKSSVEMYRQVLLAGCR</sequence>
<keyword evidence="5" id="KW-0807">Transducer</keyword>
<dbReference type="Gene3D" id="1.10.238.10">
    <property type="entry name" value="EF-hand"/>
    <property type="match status" value="1"/>
</dbReference>
<proteinExistence type="predicted"/>
<dbReference type="Gene3D" id="2.30.29.240">
    <property type="match status" value="1"/>
</dbReference>
<feature type="domain" description="Phosphoinositide phospholipase C beta 1-4-like EF-hand" evidence="8">
    <location>
        <begin position="1"/>
        <end position="66"/>
    </location>
</feature>
<dbReference type="GO" id="GO:0016042">
    <property type="term" value="P:lipid catabolic process"/>
    <property type="evidence" value="ECO:0007669"/>
    <property type="project" value="UniProtKB-KW"/>
</dbReference>
<dbReference type="SUPFAM" id="SSF47473">
    <property type="entry name" value="EF-hand"/>
    <property type="match status" value="1"/>
</dbReference>
<dbReference type="Pfam" id="PF22631">
    <property type="entry name" value="PLCB1-4-like_EFh"/>
    <property type="match status" value="1"/>
</dbReference>
<dbReference type="STRING" id="104452.A0A0L7LJZ8"/>
<accession>A0A0L7LJZ8</accession>
<comment type="caution">
    <text evidence="9">The sequence shown here is derived from an EMBL/GenBank/DDBJ whole genome shotgun (WGS) entry which is preliminary data.</text>
</comment>
<evidence type="ECO:0000256" key="2">
    <source>
        <dbReference type="ARBA" id="ARBA00022801"/>
    </source>
</evidence>
<dbReference type="SUPFAM" id="SSF51695">
    <property type="entry name" value="PLC-like phosphodiesterases"/>
    <property type="match status" value="1"/>
</dbReference>
<dbReference type="FunFam" id="1.10.238.10:FF:000024">
    <property type="entry name" value="1-phosphatidylinositol 4,5-bisphosphate phosphodiesterase"/>
    <property type="match status" value="1"/>
</dbReference>
<dbReference type="Gene3D" id="3.20.20.190">
    <property type="entry name" value="Phosphatidylinositol (PI) phosphodiesterase"/>
    <property type="match status" value="1"/>
</dbReference>
<evidence type="ECO:0000259" key="8">
    <source>
        <dbReference type="Pfam" id="PF22631"/>
    </source>
</evidence>
<dbReference type="InterPro" id="IPR000909">
    <property type="entry name" value="PLipase_C_PInositol-sp_X_dom"/>
</dbReference>
<evidence type="ECO:0000256" key="3">
    <source>
        <dbReference type="ARBA" id="ARBA00022963"/>
    </source>
</evidence>
<dbReference type="EC" id="3.1.4.11" evidence="1 6"/>
<dbReference type="InterPro" id="IPR053945">
    <property type="entry name" value="PLCB1-4-like_EFh"/>
</dbReference>
<comment type="catalytic activity">
    <reaction evidence="6">
        <text>a 1,2-diacyl-sn-glycero-3-phospho-(1D-myo-inositol-4,5-bisphosphate) + H2O = 1D-myo-inositol 1,4,5-trisphosphate + a 1,2-diacyl-sn-glycerol + H(+)</text>
        <dbReference type="Rhea" id="RHEA:33179"/>
        <dbReference type="ChEBI" id="CHEBI:15377"/>
        <dbReference type="ChEBI" id="CHEBI:15378"/>
        <dbReference type="ChEBI" id="CHEBI:17815"/>
        <dbReference type="ChEBI" id="CHEBI:58456"/>
        <dbReference type="ChEBI" id="CHEBI:203600"/>
        <dbReference type="EC" id="3.1.4.11"/>
    </reaction>
</comment>
<dbReference type="GO" id="GO:0051209">
    <property type="term" value="P:release of sequestered calcium ion into cytosol"/>
    <property type="evidence" value="ECO:0007669"/>
    <property type="project" value="TreeGrafter"/>
</dbReference>
<evidence type="ECO:0000256" key="4">
    <source>
        <dbReference type="ARBA" id="ARBA00023098"/>
    </source>
</evidence>
<name>A0A0L7LJZ8_OPEBR</name>
<dbReference type="InterPro" id="IPR011992">
    <property type="entry name" value="EF-hand-dom_pair"/>
</dbReference>
<dbReference type="GO" id="GO:0048015">
    <property type="term" value="P:phosphatidylinositol-mediated signaling"/>
    <property type="evidence" value="ECO:0007669"/>
    <property type="project" value="TreeGrafter"/>
</dbReference>
<feature type="domain" description="Phosphatidylinositol-specific phospholipase C X" evidence="7">
    <location>
        <begin position="171"/>
        <end position="211"/>
    </location>
</feature>
<dbReference type="InterPro" id="IPR017946">
    <property type="entry name" value="PLC-like_Pdiesterase_TIM-brl"/>
</dbReference>
<dbReference type="InterPro" id="IPR001192">
    <property type="entry name" value="PI-PLC_fam"/>
</dbReference>
<keyword evidence="4 6" id="KW-0443">Lipid metabolism</keyword>
<dbReference type="GO" id="GO:0046488">
    <property type="term" value="P:phosphatidylinositol metabolic process"/>
    <property type="evidence" value="ECO:0007669"/>
    <property type="project" value="TreeGrafter"/>
</dbReference>
<keyword evidence="10" id="KW-1185">Reference proteome</keyword>
<organism evidence="9 10">
    <name type="scientific">Operophtera brumata</name>
    <name type="common">Winter moth</name>
    <name type="synonym">Phalaena brumata</name>
    <dbReference type="NCBI Taxonomy" id="104452"/>
    <lineage>
        <taxon>Eukaryota</taxon>
        <taxon>Metazoa</taxon>
        <taxon>Ecdysozoa</taxon>
        <taxon>Arthropoda</taxon>
        <taxon>Hexapoda</taxon>
        <taxon>Insecta</taxon>
        <taxon>Pterygota</taxon>
        <taxon>Neoptera</taxon>
        <taxon>Endopterygota</taxon>
        <taxon>Lepidoptera</taxon>
        <taxon>Glossata</taxon>
        <taxon>Ditrysia</taxon>
        <taxon>Geometroidea</taxon>
        <taxon>Geometridae</taxon>
        <taxon>Larentiinae</taxon>
        <taxon>Operophtera</taxon>
    </lineage>
</organism>
<gene>
    <name evidence="9" type="ORF">OBRU01_06473</name>
</gene>
<dbReference type="GO" id="GO:0004435">
    <property type="term" value="F:phosphatidylinositol-4,5-bisphosphate phospholipase C activity"/>
    <property type="evidence" value="ECO:0007669"/>
    <property type="project" value="UniProtKB-EC"/>
</dbReference>
<dbReference type="PROSITE" id="PS50007">
    <property type="entry name" value="PIPLC_X_DOMAIN"/>
    <property type="match status" value="1"/>
</dbReference>
<keyword evidence="3 6" id="KW-0442">Lipid degradation</keyword>
<evidence type="ECO:0000256" key="5">
    <source>
        <dbReference type="ARBA" id="ARBA00023224"/>
    </source>
</evidence>
<protein>
    <recommendedName>
        <fullName evidence="1 6">Phosphoinositide phospholipase C</fullName>
        <ecNumber evidence="1 6">3.1.4.11</ecNumber>
    </recommendedName>
</protein>
<evidence type="ECO:0000256" key="1">
    <source>
        <dbReference type="ARBA" id="ARBA00012368"/>
    </source>
</evidence>
<dbReference type="PANTHER" id="PTHR10336:SF36">
    <property type="entry name" value="1-PHOSPHATIDYLINOSITOL 4,5-BISPHOSPHATE PHOSPHODIESTERASE BETA-4"/>
    <property type="match status" value="1"/>
</dbReference>
<dbReference type="PANTHER" id="PTHR10336">
    <property type="entry name" value="PHOSPHOINOSITIDE-SPECIFIC PHOSPHOLIPASE C FAMILY PROTEIN"/>
    <property type="match status" value="1"/>
</dbReference>
<evidence type="ECO:0000256" key="6">
    <source>
        <dbReference type="RuleBase" id="RU361133"/>
    </source>
</evidence>
<evidence type="ECO:0000313" key="9">
    <source>
        <dbReference type="EMBL" id="KOB75893.1"/>
    </source>
</evidence>
<evidence type="ECO:0000259" key="7">
    <source>
        <dbReference type="Pfam" id="PF00388"/>
    </source>
</evidence>
<reference evidence="9 10" key="1">
    <citation type="journal article" date="2015" name="Genome Biol. Evol.">
        <title>The genome of winter moth (Operophtera brumata) provides a genomic perspective on sexual dimorphism and phenology.</title>
        <authorList>
            <person name="Derks M.F."/>
            <person name="Smit S."/>
            <person name="Salis L."/>
            <person name="Schijlen E."/>
            <person name="Bossers A."/>
            <person name="Mateman C."/>
            <person name="Pijl A.S."/>
            <person name="de Ridder D."/>
            <person name="Groenen M.A."/>
            <person name="Visser M.E."/>
            <person name="Megens H.J."/>
        </authorList>
    </citation>
    <scope>NUCLEOTIDE SEQUENCE [LARGE SCALE GENOMIC DNA]</scope>
    <source>
        <strain evidence="9">WM2013NL</strain>
        <tissue evidence="9">Head and thorax</tissue>
    </source>
</reference>
<dbReference type="PRINTS" id="PR00390">
    <property type="entry name" value="PHPHLIPASEC"/>
</dbReference>
<dbReference type="EMBL" id="JTDY01000783">
    <property type="protein sequence ID" value="KOB75893.1"/>
    <property type="molecule type" value="Genomic_DNA"/>
</dbReference>
<dbReference type="Proteomes" id="UP000037510">
    <property type="component" value="Unassembled WGS sequence"/>
</dbReference>
<evidence type="ECO:0000313" key="10">
    <source>
        <dbReference type="Proteomes" id="UP000037510"/>
    </source>
</evidence>
<dbReference type="AlphaFoldDB" id="A0A0L7LJZ8"/>
<dbReference type="Pfam" id="PF00388">
    <property type="entry name" value="PI-PLC-X"/>
    <property type="match status" value="1"/>
</dbReference>
<keyword evidence="2 6" id="KW-0378">Hydrolase</keyword>